<proteinExistence type="predicted"/>
<evidence type="ECO:0000313" key="3">
    <source>
        <dbReference type="EMBL" id="CDJ28084.1"/>
    </source>
</evidence>
<dbReference type="AlphaFoldDB" id="U6JRM2"/>
<feature type="compositionally biased region" description="Polar residues" evidence="1">
    <location>
        <begin position="126"/>
        <end position="136"/>
    </location>
</feature>
<keyword evidence="2" id="KW-0812">Transmembrane</keyword>
<reference evidence="3" key="1">
    <citation type="submission" date="2013-10" db="EMBL/GenBank/DDBJ databases">
        <title>Genomic analysis of the causative agents of coccidiosis in chickens.</title>
        <authorList>
            <person name="Reid A.J."/>
            <person name="Blake D."/>
            <person name="Billington K."/>
            <person name="Browne H."/>
            <person name="Dunn M."/>
            <person name="Hung S."/>
            <person name="Kawahara F."/>
            <person name="Miranda-Saavedra D."/>
            <person name="Mourier T."/>
            <person name="Nagra H."/>
            <person name="Otto T.D."/>
            <person name="Rawlings N."/>
            <person name="Sanchez A."/>
            <person name="Sanders M."/>
            <person name="Subramaniam C."/>
            <person name="Tay Y."/>
            <person name="Dear P."/>
            <person name="Doerig C."/>
            <person name="Gruber A."/>
            <person name="Parkinson J."/>
            <person name="Shirley M."/>
            <person name="Wan K.L."/>
            <person name="Berriman M."/>
            <person name="Tomley F."/>
            <person name="Pain A."/>
        </authorList>
    </citation>
    <scope>NUCLEOTIDE SEQUENCE [LARGE SCALE GENOMIC DNA]</scope>
    <source>
        <strain evidence="3">Houghton</strain>
    </source>
</reference>
<keyword evidence="4" id="KW-1185">Reference proteome</keyword>
<reference evidence="3" key="2">
    <citation type="submission" date="2013-10" db="EMBL/GenBank/DDBJ databases">
        <authorList>
            <person name="Aslett M."/>
        </authorList>
    </citation>
    <scope>NUCLEOTIDE SEQUENCE [LARGE SCALE GENOMIC DNA]</scope>
    <source>
        <strain evidence="3">Houghton</strain>
    </source>
</reference>
<organism evidence="3 4">
    <name type="scientific">Eimeria mitis</name>
    <dbReference type="NCBI Taxonomy" id="44415"/>
    <lineage>
        <taxon>Eukaryota</taxon>
        <taxon>Sar</taxon>
        <taxon>Alveolata</taxon>
        <taxon>Apicomplexa</taxon>
        <taxon>Conoidasida</taxon>
        <taxon>Coccidia</taxon>
        <taxon>Eucoccidiorida</taxon>
        <taxon>Eimeriorina</taxon>
        <taxon>Eimeriidae</taxon>
        <taxon>Eimeria</taxon>
    </lineage>
</organism>
<dbReference type="VEuPathDB" id="ToxoDB:EMH_0097790"/>
<dbReference type="GeneID" id="25383754"/>
<evidence type="ECO:0000256" key="2">
    <source>
        <dbReference type="SAM" id="Phobius"/>
    </source>
</evidence>
<feature type="region of interest" description="Disordered" evidence="1">
    <location>
        <begin position="19"/>
        <end position="38"/>
    </location>
</feature>
<feature type="transmembrane region" description="Helical" evidence="2">
    <location>
        <begin position="45"/>
        <end position="64"/>
    </location>
</feature>
<dbReference type="EMBL" id="HG680802">
    <property type="protein sequence ID" value="CDJ28084.1"/>
    <property type="molecule type" value="Genomic_DNA"/>
</dbReference>
<protein>
    <submittedName>
        <fullName evidence="3">Uncharacterized protein</fullName>
    </submittedName>
</protein>
<feature type="region of interest" description="Disordered" evidence="1">
    <location>
        <begin position="73"/>
        <end position="145"/>
    </location>
</feature>
<dbReference type="RefSeq" id="XP_013350661.1">
    <property type="nucleotide sequence ID" value="XM_013495207.1"/>
</dbReference>
<evidence type="ECO:0000313" key="4">
    <source>
        <dbReference type="Proteomes" id="UP000030744"/>
    </source>
</evidence>
<name>U6JRM2_9EIME</name>
<feature type="compositionally biased region" description="Basic and acidic residues" evidence="1">
    <location>
        <begin position="73"/>
        <end position="94"/>
    </location>
</feature>
<sequence>MQSLAQHALDQQPDNVYVREQDAPPDAPLREVHHRPARSSRRIRGCIITAAVVLAILVRGWYYVKRPSVPSPDVREQLFSESHSEEVDESRSVGETEEPEYGPDPSQPEDYQQPKSAEVDREALSQEESTVVQKSNGYEAPDSFRKSNTQEMFEKIFFFGGTMEFRKPSPKAGEEFLTFMITTTPAVRFAPQDPWLTEDELKTHPVRQIRKDTAPLAMERVENAIEELVDSLDSQAAYNPFKEITIDGYGKILVQRILVCHLQDVDIGVVVNQPDGHDEAIPIMNLDMDGHELDLFRQTLEDALAEFVEGTRRNGKNYKVLRISESTGVPTTTVASLFGAHA</sequence>
<dbReference type="OrthoDB" id="347627at2759"/>
<dbReference type="Proteomes" id="UP000030744">
    <property type="component" value="Unassembled WGS sequence"/>
</dbReference>
<evidence type="ECO:0000256" key="1">
    <source>
        <dbReference type="SAM" id="MobiDB-lite"/>
    </source>
</evidence>
<gene>
    <name evidence="3" type="ORF">EMH_0097790</name>
</gene>
<accession>U6JRM2</accession>
<keyword evidence="2" id="KW-0472">Membrane</keyword>
<keyword evidence="2" id="KW-1133">Transmembrane helix</keyword>